<evidence type="ECO:0000313" key="4">
    <source>
        <dbReference type="Proteomes" id="UP000597444"/>
    </source>
</evidence>
<dbReference type="Pfam" id="PF22769">
    <property type="entry name" value="DCD"/>
    <property type="match status" value="1"/>
</dbReference>
<keyword evidence="4" id="KW-1185">Reference proteome</keyword>
<keyword evidence="1" id="KW-0378">Hydrolase</keyword>
<dbReference type="GO" id="GO:0006229">
    <property type="term" value="P:dUTP biosynthetic process"/>
    <property type="evidence" value="ECO:0007669"/>
    <property type="project" value="InterPro"/>
</dbReference>
<organism evidence="3 4">
    <name type="scientific">Reticulibacter mediterranei</name>
    <dbReference type="NCBI Taxonomy" id="2778369"/>
    <lineage>
        <taxon>Bacteria</taxon>
        <taxon>Bacillati</taxon>
        <taxon>Chloroflexota</taxon>
        <taxon>Ktedonobacteria</taxon>
        <taxon>Ktedonobacterales</taxon>
        <taxon>Reticulibacteraceae</taxon>
        <taxon>Reticulibacter</taxon>
    </lineage>
</organism>
<reference evidence="3" key="1">
    <citation type="submission" date="2020-10" db="EMBL/GenBank/DDBJ databases">
        <title>Taxonomic study of unclassified bacteria belonging to the class Ktedonobacteria.</title>
        <authorList>
            <person name="Yabe S."/>
            <person name="Wang C.M."/>
            <person name="Zheng Y."/>
            <person name="Sakai Y."/>
            <person name="Cavaletti L."/>
            <person name="Monciardini P."/>
            <person name="Donadio S."/>
        </authorList>
    </citation>
    <scope>NUCLEOTIDE SEQUENCE</scope>
    <source>
        <strain evidence="3">ID150040</strain>
    </source>
</reference>
<dbReference type="InterPro" id="IPR011962">
    <property type="entry name" value="dCTP_deaminase"/>
</dbReference>
<gene>
    <name evidence="3" type="primary">dcd</name>
    <name evidence="3" type="ORF">KSF_013730</name>
</gene>
<name>A0A8J3IF09_9CHLR</name>
<dbReference type="Proteomes" id="UP000597444">
    <property type="component" value="Unassembled WGS sequence"/>
</dbReference>
<protein>
    <submittedName>
        <fullName evidence="3">dCTP deaminase</fullName>
    </submittedName>
</protein>
<sequence length="201" mass="23116">MLLSDKRILEEKALGNIVIEPFDARQLGTNSYDCRLGEWYFQGDANIEVMHLDNPEEIRLYWGEPRQANSGKIAIRPGTTILAHTQEIIGGHNGYLAKMYSRSTVARSGLSVCRCAGVGDVGYISRWTMEISNHTQTTIWVPVGFRICQLTFEYVGETLKEYRGKYGKQSDDWTPQDMLPKPYFDWDYDVYRTDRVRTKDA</sequence>
<dbReference type="EMBL" id="BNJK01000001">
    <property type="protein sequence ID" value="GHO91325.1"/>
    <property type="molecule type" value="Genomic_DNA"/>
</dbReference>
<dbReference type="CDD" id="cd07557">
    <property type="entry name" value="trimeric_dUTPase"/>
    <property type="match status" value="1"/>
</dbReference>
<dbReference type="AlphaFoldDB" id="A0A8J3IF09"/>
<dbReference type="GO" id="GO:0008829">
    <property type="term" value="F:dCTP deaminase activity"/>
    <property type="evidence" value="ECO:0007669"/>
    <property type="project" value="InterPro"/>
</dbReference>
<dbReference type="RefSeq" id="WP_220202225.1">
    <property type="nucleotide sequence ID" value="NZ_BNJK01000001.1"/>
</dbReference>
<evidence type="ECO:0000256" key="2">
    <source>
        <dbReference type="ARBA" id="ARBA00023080"/>
    </source>
</evidence>
<proteinExistence type="predicted"/>
<dbReference type="Gene3D" id="2.70.40.10">
    <property type="match status" value="1"/>
</dbReference>
<dbReference type="InterPro" id="IPR036157">
    <property type="entry name" value="dUTPase-like_sf"/>
</dbReference>
<evidence type="ECO:0000256" key="1">
    <source>
        <dbReference type="ARBA" id="ARBA00022801"/>
    </source>
</evidence>
<comment type="caution">
    <text evidence="3">The sequence shown here is derived from an EMBL/GenBank/DDBJ whole genome shotgun (WGS) entry which is preliminary data.</text>
</comment>
<dbReference type="PANTHER" id="PTHR42680">
    <property type="entry name" value="DCTP DEAMINASE"/>
    <property type="match status" value="1"/>
</dbReference>
<accession>A0A8J3IF09</accession>
<dbReference type="PANTHER" id="PTHR42680:SF2">
    <property type="entry name" value="DCTP DEAMINASE"/>
    <property type="match status" value="1"/>
</dbReference>
<dbReference type="InterPro" id="IPR033704">
    <property type="entry name" value="dUTPase_trimeric"/>
</dbReference>
<evidence type="ECO:0000313" key="3">
    <source>
        <dbReference type="EMBL" id="GHO91325.1"/>
    </source>
</evidence>
<keyword evidence="2" id="KW-0546">Nucleotide metabolism</keyword>
<dbReference type="SUPFAM" id="SSF51283">
    <property type="entry name" value="dUTPase-like"/>
    <property type="match status" value="1"/>
</dbReference>